<comment type="subcellular location">
    <subcellularLocation>
        <location evidence="1">Nucleus</location>
    </subcellularLocation>
</comment>
<dbReference type="PROSITE" id="PS00028">
    <property type="entry name" value="ZINC_FINGER_C2H2_1"/>
    <property type="match status" value="2"/>
</dbReference>
<evidence type="ECO:0000256" key="7">
    <source>
        <dbReference type="ARBA" id="ARBA00023163"/>
    </source>
</evidence>
<dbReference type="AlphaFoldDB" id="A0A8J5LTM2"/>
<dbReference type="InterPro" id="IPR013087">
    <property type="entry name" value="Znf_C2H2_type"/>
</dbReference>
<evidence type="ECO:0000256" key="10">
    <source>
        <dbReference type="SAM" id="MobiDB-lite"/>
    </source>
</evidence>
<evidence type="ECO:0000259" key="11">
    <source>
        <dbReference type="PROSITE" id="PS50157"/>
    </source>
</evidence>
<keyword evidence="7" id="KW-0804">Transcription</keyword>
<proteinExistence type="predicted"/>
<reference evidence="12 13" key="1">
    <citation type="submission" date="2020-08" db="EMBL/GenBank/DDBJ databases">
        <title>Plant Genome Project.</title>
        <authorList>
            <person name="Zhang R.-G."/>
        </authorList>
    </citation>
    <scope>NUCLEOTIDE SEQUENCE [LARGE SCALE GENOMIC DNA]</scope>
    <source>
        <tissue evidence="12">Rhizome</tissue>
    </source>
</reference>
<comment type="caution">
    <text evidence="12">The sequence shown here is derived from an EMBL/GenBank/DDBJ whole genome shotgun (WGS) entry which is preliminary data.</text>
</comment>
<feature type="compositionally biased region" description="Low complexity" evidence="10">
    <location>
        <begin position="43"/>
        <end position="56"/>
    </location>
</feature>
<dbReference type="GO" id="GO:0008270">
    <property type="term" value="F:zinc ion binding"/>
    <property type="evidence" value="ECO:0007669"/>
    <property type="project" value="UniProtKB-KW"/>
</dbReference>
<keyword evidence="8" id="KW-0539">Nucleus</keyword>
<keyword evidence="5" id="KW-0862">Zinc</keyword>
<dbReference type="PANTHER" id="PTHR26374:SF466">
    <property type="entry name" value="OS09G0122000 PROTEIN"/>
    <property type="match status" value="1"/>
</dbReference>
<sequence>MDCVEDVVDHNSSSGSDQFLASPLVKRKRTKRQRPPATAVGPASSISSAELSSSTAITEEDEDMANCLILLAQGRAVQISDEPKEATIDAKGSRAEAYKCKTCNKCFPSFQALGGHRTSHKKPKTAVLLDRANIPGAAQTEVFQMTAGSITARPVATTSSNGDGTGNNKPRVHECSICRAEFSSGQALGGHMRRHRPLTAPADPKEIKKDSNVFSLDLNLPAPAEDDCEAETAKSSTTDFPFESRRPLVFSASSLVDCHY</sequence>
<feature type="domain" description="C2H2-type" evidence="11">
    <location>
        <begin position="173"/>
        <end position="195"/>
    </location>
</feature>
<evidence type="ECO:0000313" key="13">
    <source>
        <dbReference type="Proteomes" id="UP000734854"/>
    </source>
</evidence>
<dbReference type="OrthoDB" id="6077919at2759"/>
<gene>
    <name evidence="12" type="ORF">ZIOFF_003638</name>
</gene>
<dbReference type="Proteomes" id="UP000734854">
    <property type="component" value="Unassembled WGS sequence"/>
</dbReference>
<feature type="domain" description="C2H2-type" evidence="11">
    <location>
        <begin position="98"/>
        <end position="125"/>
    </location>
</feature>
<evidence type="ECO:0000256" key="4">
    <source>
        <dbReference type="ARBA" id="ARBA00022771"/>
    </source>
</evidence>
<dbReference type="PANTHER" id="PTHR26374">
    <property type="entry name" value="ZINC FINGER PROTEIN ZAT5"/>
    <property type="match status" value="1"/>
</dbReference>
<evidence type="ECO:0000256" key="1">
    <source>
        <dbReference type="ARBA" id="ARBA00004123"/>
    </source>
</evidence>
<dbReference type="Pfam" id="PF13912">
    <property type="entry name" value="zf-C2H2_6"/>
    <property type="match status" value="2"/>
</dbReference>
<dbReference type="GO" id="GO:0005634">
    <property type="term" value="C:nucleus"/>
    <property type="evidence" value="ECO:0007669"/>
    <property type="project" value="UniProtKB-SubCell"/>
</dbReference>
<evidence type="ECO:0000313" key="12">
    <source>
        <dbReference type="EMBL" id="KAG6538514.1"/>
    </source>
</evidence>
<dbReference type="EMBL" id="JACMSC010000001">
    <property type="protein sequence ID" value="KAG6538514.1"/>
    <property type="molecule type" value="Genomic_DNA"/>
</dbReference>
<evidence type="ECO:0000256" key="9">
    <source>
        <dbReference type="PROSITE-ProRule" id="PRU00042"/>
    </source>
</evidence>
<evidence type="ECO:0000256" key="5">
    <source>
        <dbReference type="ARBA" id="ARBA00022833"/>
    </source>
</evidence>
<organism evidence="12 13">
    <name type="scientific">Zingiber officinale</name>
    <name type="common">Ginger</name>
    <name type="synonym">Amomum zingiber</name>
    <dbReference type="NCBI Taxonomy" id="94328"/>
    <lineage>
        <taxon>Eukaryota</taxon>
        <taxon>Viridiplantae</taxon>
        <taxon>Streptophyta</taxon>
        <taxon>Embryophyta</taxon>
        <taxon>Tracheophyta</taxon>
        <taxon>Spermatophyta</taxon>
        <taxon>Magnoliopsida</taxon>
        <taxon>Liliopsida</taxon>
        <taxon>Zingiberales</taxon>
        <taxon>Zingiberaceae</taxon>
        <taxon>Zingiber</taxon>
    </lineage>
</organism>
<keyword evidence="4 9" id="KW-0863">Zinc-finger</keyword>
<keyword evidence="2" id="KW-0479">Metal-binding</keyword>
<evidence type="ECO:0000256" key="6">
    <source>
        <dbReference type="ARBA" id="ARBA00023015"/>
    </source>
</evidence>
<feature type="compositionally biased region" description="Basic residues" evidence="10">
    <location>
        <begin position="25"/>
        <end position="34"/>
    </location>
</feature>
<accession>A0A8J5LTM2</accession>
<feature type="compositionally biased region" description="Polar residues" evidence="10">
    <location>
        <begin position="10"/>
        <end position="19"/>
    </location>
</feature>
<protein>
    <recommendedName>
        <fullName evidence="11">C2H2-type domain-containing protein</fullName>
    </recommendedName>
</protein>
<dbReference type="PROSITE" id="PS50157">
    <property type="entry name" value="ZINC_FINGER_C2H2_2"/>
    <property type="match status" value="2"/>
</dbReference>
<keyword evidence="3" id="KW-0677">Repeat</keyword>
<dbReference type="SMART" id="SM00355">
    <property type="entry name" value="ZnF_C2H2"/>
    <property type="match status" value="2"/>
</dbReference>
<keyword evidence="13" id="KW-1185">Reference proteome</keyword>
<name>A0A8J5LTM2_ZINOF</name>
<evidence type="ECO:0000256" key="8">
    <source>
        <dbReference type="ARBA" id="ARBA00023242"/>
    </source>
</evidence>
<keyword evidence="6" id="KW-0805">Transcription regulation</keyword>
<feature type="region of interest" description="Disordered" evidence="10">
    <location>
        <begin position="1"/>
        <end position="56"/>
    </location>
</feature>
<evidence type="ECO:0000256" key="2">
    <source>
        <dbReference type="ARBA" id="ARBA00022723"/>
    </source>
</evidence>
<evidence type="ECO:0000256" key="3">
    <source>
        <dbReference type="ARBA" id="ARBA00022737"/>
    </source>
</evidence>